<dbReference type="SUPFAM" id="SSF46785">
    <property type="entry name" value="Winged helix' DNA-binding domain"/>
    <property type="match status" value="1"/>
</dbReference>
<evidence type="ECO:0000256" key="3">
    <source>
        <dbReference type="ARBA" id="ARBA00023163"/>
    </source>
</evidence>
<evidence type="ECO:0000256" key="4">
    <source>
        <dbReference type="SAM" id="MobiDB-lite"/>
    </source>
</evidence>
<dbReference type="InterPro" id="IPR050679">
    <property type="entry name" value="Bact_HTH_transcr_reg"/>
</dbReference>
<dbReference type="PRINTS" id="PR00035">
    <property type="entry name" value="HTHGNTR"/>
</dbReference>
<gene>
    <name evidence="6" type="primary">yegW_2</name>
    <name evidence="6" type="ORF">NCTC9185_02245</name>
</gene>
<feature type="compositionally biased region" description="Low complexity" evidence="4">
    <location>
        <begin position="76"/>
        <end position="88"/>
    </location>
</feature>
<dbReference type="InterPro" id="IPR036390">
    <property type="entry name" value="WH_DNA-bd_sf"/>
</dbReference>
<evidence type="ECO:0000256" key="1">
    <source>
        <dbReference type="ARBA" id="ARBA00023015"/>
    </source>
</evidence>
<dbReference type="GO" id="GO:0003677">
    <property type="term" value="F:DNA binding"/>
    <property type="evidence" value="ECO:0007669"/>
    <property type="project" value="UniProtKB-KW"/>
</dbReference>
<evidence type="ECO:0000313" key="7">
    <source>
        <dbReference type="Proteomes" id="UP000339249"/>
    </source>
</evidence>
<accession>A0A4U9D3M3</accession>
<dbReference type="Proteomes" id="UP000339249">
    <property type="component" value="Unassembled WGS sequence"/>
</dbReference>
<dbReference type="CDD" id="cd07377">
    <property type="entry name" value="WHTH_GntR"/>
    <property type="match status" value="1"/>
</dbReference>
<sequence>MRSGWLENGNILPGERDLSQLTGVSRITVRKALRMLEDEGVVTRAQGYGTRVNNIFEYSLKEARGFTQQVVLRGKSPTPCGSTSGSSNARRRSRSSWRLPPAATCLCSSAFATWMTRR</sequence>
<dbReference type="InterPro" id="IPR036388">
    <property type="entry name" value="WH-like_DNA-bd_sf"/>
</dbReference>
<evidence type="ECO:0000313" key="6">
    <source>
        <dbReference type="EMBL" id="VTN10325.1"/>
    </source>
</evidence>
<keyword evidence="3" id="KW-0804">Transcription</keyword>
<dbReference type="AlphaFoldDB" id="A0A4U9D3M3"/>
<protein>
    <submittedName>
        <fullName evidence="6">Uncharacterized HTH-type transcriptional regulator yegW</fullName>
    </submittedName>
</protein>
<reference evidence="6 7" key="1">
    <citation type="submission" date="2019-04" db="EMBL/GenBank/DDBJ databases">
        <authorList>
            <consortium name="Pathogen Informatics"/>
        </authorList>
    </citation>
    <scope>NUCLEOTIDE SEQUENCE [LARGE SCALE GENOMIC DNA]</scope>
    <source>
        <strain evidence="6 7">NCTC9185</strain>
    </source>
</reference>
<dbReference type="Gene3D" id="1.10.10.10">
    <property type="entry name" value="Winged helix-like DNA-binding domain superfamily/Winged helix DNA-binding domain"/>
    <property type="match status" value="1"/>
</dbReference>
<evidence type="ECO:0000256" key="2">
    <source>
        <dbReference type="ARBA" id="ARBA00023125"/>
    </source>
</evidence>
<proteinExistence type="predicted"/>
<keyword evidence="2" id="KW-0238">DNA-binding</keyword>
<dbReference type="GO" id="GO:0003700">
    <property type="term" value="F:DNA-binding transcription factor activity"/>
    <property type="evidence" value="ECO:0007669"/>
    <property type="project" value="InterPro"/>
</dbReference>
<organism evidence="6 7">
    <name type="scientific">Raoultella terrigena</name>
    <name type="common">Klebsiella terrigena</name>
    <dbReference type="NCBI Taxonomy" id="577"/>
    <lineage>
        <taxon>Bacteria</taxon>
        <taxon>Pseudomonadati</taxon>
        <taxon>Pseudomonadota</taxon>
        <taxon>Gammaproteobacteria</taxon>
        <taxon>Enterobacterales</taxon>
        <taxon>Enterobacteriaceae</taxon>
        <taxon>Klebsiella/Raoultella group</taxon>
        <taxon>Raoultella</taxon>
    </lineage>
</organism>
<name>A0A4U9D3M3_RAOTE</name>
<dbReference type="PANTHER" id="PTHR44846:SF1">
    <property type="entry name" value="MANNOSYL-D-GLYCERATE TRANSPORT_METABOLISM SYSTEM REPRESSOR MNGR-RELATED"/>
    <property type="match status" value="1"/>
</dbReference>
<dbReference type="PROSITE" id="PS50949">
    <property type="entry name" value="HTH_GNTR"/>
    <property type="match status" value="1"/>
</dbReference>
<keyword evidence="1" id="KW-0805">Transcription regulation</keyword>
<feature type="domain" description="HTH gntR-type" evidence="5">
    <location>
        <begin position="1"/>
        <end position="55"/>
    </location>
</feature>
<dbReference type="EMBL" id="CABDVU010000001">
    <property type="protein sequence ID" value="VTN10325.1"/>
    <property type="molecule type" value="Genomic_DNA"/>
</dbReference>
<dbReference type="GO" id="GO:0045892">
    <property type="term" value="P:negative regulation of DNA-templated transcription"/>
    <property type="evidence" value="ECO:0007669"/>
    <property type="project" value="TreeGrafter"/>
</dbReference>
<dbReference type="SMART" id="SM00345">
    <property type="entry name" value="HTH_GNTR"/>
    <property type="match status" value="1"/>
</dbReference>
<evidence type="ECO:0000259" key="5">
    <source>
        <dbReference type="PROSITE" id="PS50949"/>
    </source>
</evidence>
<feature type="region of interest" description="Disordered" evidence="4">
    <location>
        <begin position="73"/>
        <end position="98"/>
    </location>
</feature>
<dbReference type="PANTHER" id="PTHR44846">
    <property type="entry name" value="MANNOSYL-D-GLYCERATE TRANSPORT/METABOLISM SYSTEM REPRESSOR MNGR-RELATED"/>
    <property type="match status" value="1"/>
</dbReference>
<dbReference type="Pfam" id="PF00392">
    <property type="entry name" value="GntR"/>
    <property type="match status" value="1"/>
</dbReference>
<dbReference type="InterPro" id="IPR000524">
    <property type="entry name" value="Tscrpt_reg_HTH_GntR"/>
</dbReference>